<protein>
    <recommendedName>
        <fullName evidence="4">PsbP C-terminal domain-containing protein</fullName>
    </recommendedName>
</protein>
<accession>A0A934KC93</accession>
<evidence type="ECO:0000313" key="3">
    <source>
        <dbReference type="Proteomes" id="UP000614410"/>
    </source>
</evidence>
<feature type="chain" id="PRO_5037737100" description="PsbP C-terminal domain-containing protein" evidence="1">
    <location>
        <begin position="20"/>
        <end position="195"/>
    </location>
</feature>
<evidence type="ECO:0000313" key="2">
    <source>
        <dbReference type="EMBL" id="MBJ7608758.1"/>
    </source>
</evidence>
<name>A0A934KC93_9BACT</name>
<dbReference type="Proteomes" id="UP000614410">
    <property type="component" value="Unassembled WGS sequence"/>
</dbReference>
<evidence type="ECO:0000256" key="1">
    <source>
        <dbReference type="SAM" id="SignalP"/>
    </source>
</evidence>
<dbReference type="AlphaFoldDB" id="A0A934KC93"/>
<proteinExistence type="predicted"/>
<feature type="signal peptide" evidence="1">
    <location>
        <begin position="1"/>
        <end position="19"/>
    </location>
</feature>
<comment type="caution">
    <text evidence="2">The sequence shown here is derived from an EMBL/GenBank/DDBJ whole genome shotgun (WGS) entry which is preliminary data.</text>
</comment>
<gene>
    <name evidence="2" type="ORF">JF887_04920</name>
</gene>
<evidence type="ECO:0008006" key="4">
    <source>
        <dbReference type="Google" id="ProtNLM"/>
    </source>
</evidence>
<dbReference type="EMBL" id="JAEKNN010000024">
    <property type="protein sequence ID" value="MBJ7608758.1"/>
    <property type="molecule type" value="Genomic_DNA"/>
</dbReference>
<organism evidence="2 3">
    <name type="scientific">Candidatus Amunia macphersoniae</name>
    <dbReference type="NCBI Taxonomy" id="3127014"/>
    <lineage>
        <taxon>Bacteria</taxon>
        <taxon>Bacillati</taxon>
        <taxon>Candidatus Dormiibacterota</taxon>
        <taxon>Candidatus Dormibacteria</taxon>
        <taxon>Candidatus Aeolococcales</taxon>
        <taxon>Candidatus Aeolococcaceae</taxon>
        <taxon>Candidatus Amunia</taxon>
    </lineage>
</organism>
<reference evidence="2 3" key="1">
    <citation type="submission" date="2020-10" db="EMBL/GenBank/DDBJ databases">
        <title>Ca. Dormibacterota MAGs.</title>
        <authorList>
            <person name="Montgomery K."/>
        </authorList>
    </citation>
    <scope>NUCLEOTIDE SEQUENCE [LARGE SCALE GENOMIC DNA]</scope>
    <source>
        <strain evidence="2">Mitchell_Peninsula_5</strain>
    </source>
</reference>
<sequence>MLALLAGLAITACGGGANASADPGSTGPGASSGALSGAKIVNDKFSSVVPQGWENTLGNPAEVQKLSADGKLLYLVEQGPPGQSPQPNVNDVRANINVVLLTQPVPDDQVSTYLTSVSRNGASHLSATQAFAIRADSGLYITYDRDIQGTPGESRDMIINHGGATFHIVLNTSHFAFAQQLPALQALLTAWKWSS</sequence>
<keyword evidence="1" id="KW-0732">Signal</keyword>